<accession>A0ABD6HD62</accession>
<name>A0ABD6HD62_AGRVI</name>
<evidence type="ECO:0000313" key="3">
    <source>
        <dbReference type="Proteomes" id="UP000179454"/>
    </source>
</evidence>
<protein>
    <submittedName>
        <fullName evidence="2">Uncharacterized protein</fullName>
    </submittedName>
</protein>
<organism evidence="2 4">
    <name type="scientific">Agrobacterium vitis</name>
    <name type="common">Rhizobium vitis</name>
    <dbReference type="NCBI Taxonomy" id="373"/>
    <lineage>
        <taxon>Bacteria</taxon>
        <taxon>Pseudomonadati</taxon>
        <taxon>Pseudomonadota</taxon>
        <taxon>Alphaproteobacteria</taxon>
        <taxon>Hyphomicrobiales</taxon>
        <taxon>Rhizobiaceae</taxon>
        <taxon>Rhizobium/Agrobacterium group</taxon>
        <taxon>Agrobacterium</taxon>
    </lineage>
</organism>
<evidence type="ECO:0000313" key="2">
    <source>
        <dbReference type="EMBL" id="MUP12326.1"/>
    </source>
</evidence>
<dbReference type="EMBL" id="MBFE02000017">
    <property type="protein sequence ID" value="MUO44226.1"/>
    <property type="molecule type" value="Genomic_DNA"/>
</dbReference>
<sequence>MLDIGHLLRLSDIYSYASSVSEKTVSYRVFGDSKKLAALRAGSDIGVNRFNSALGWFANNWPEGVEWPDGVYRPEPKSLEVAQ</sequence>
<dbReference type="AlphaFoldDB" id="A0ABD6HD62"/>
<gene>
    <name evidence="2" type="ORF">BBK91_020915</name>
    <name evidence="1" type="ORF">BBL17_020845</name>
</gene>
<dbReference type="Proteomes" id="UP000179536">
    <property type="component" value="Unassembled WGS sequence"/>
</dbReference>
<comment type="caution">
    <text evidence="2">The sequence shown here is derived from an EMBL/GenBank/DDBJ whole genome shotgun (WGS) entry which is preliminary data.</text>
</comment>
<reference evidence="3 4" key="1">
    <citation type="submission" date="2019-11" db="EMBL/GenBank/DDBJ databases">
        <title>Whole-genome sequencing of Allorhizobium vitis.</title>
        <authorList>
            <person name="Gan H.M."/>
            <person name="Savka M.A."/>
        </authorList>
    </citation>
    <scope>NUCLEOTIDE SEQUENCE [LARGE SCALE GENOMIC DNA]</scope>
    <source>
        <strain evidence="2 4">RF2/1</strain>
        <strain evidence="1 3">T1/7</strain>
    </source>
</reference>
<evidence type="ECO:0000313" key="4">
    <source>
        <dbReference type="Proteomes" id="UP000179536"/>
    </source>
</evidence>
<evidence type="ECO:0000313" key="1">
    <source>
        <dbReference type="EMBL" id="MUO44226.1"/>
    </source>
</evidence>
<dbReference type="EMBL" id="MBFA02000016">
    <property type="protein sequence ID" value="MUP12326.1"/>
    <property type="molecule type" value="Genomic_DNA"/>
</dbReference>
<proteinExistence type="predicted"/>
<keyword evidence="3" id="KW-1185">Reference proteome</keyword>
<dbReference type="Proteomes" id="UP000179454">
    <property type="component" value="Unassembled WGS sequence"/>
</dbReference>